<name>A0A9Q1ECC7_SYNKA</name>
<feature type="domain" description="PDZ" evidence="2">
    <location>
        <begin position="86"/>
        <end position="167"/>
    </location>
</feature>
<comment type="caution">
    <text evidence="3">The sequence shown here is derived from an EMBL/GenBank/DDBJ whole genome shotgun (WGS) entry which is preliminary data.</text>
</comment>
<dbReference type="OrthoDB" id="6022711at2759"/>
<dbReference type="Pfam" id="PF00595">
    <property type="entry name" value="PDZ"/>
    <property type="match status" value="1"/>
</dbReference>
<dbReference type="InterPro" id="IPR001478">
    <property type="entry name" value="PDZ"/>
</dbReference>
<feature type="region of interest" description="Disordered" evidence="1">
    <location>
        <begin position="165"/>
        <end position="210"/>
    </location>
</feature>
<protein>
    <recommendedName>
        <fullName evidence="2">PDZ domain-containing protein</fullName>
    </recommendedName>
</protein>
<dbReference type="AlphaFoldDB" id="A0A9Q1ECC7"/>
<keyword evidence="4" id="KW-1185">Reference proteome</keyword>
<dbReference type="InterPro" id="IPR036034">
    <property type="entry name" value="PDZ_sf"/>
</dbReference>
<feature type="domain" description="PDZ" evidence="2">
    <location>
        <begin position="1"/>
        <end position="43"/>
    </location>
</feature>
<reference evidence="3" key="1">
    <citation type="journal article" date="2023" name="Science">
        <title>Genome structures resolve the early diversification of teleost fishes.</title>
        <authorList>
            <person name="Parey E."/>
            <person name="Louis A."/>
            <person name="Montfort J."/>
            <person name="Bouchez O."/>
            <person name="Roques C."/>
            <person name="Iampietro C."/>
            <person name="Lluch J."/>
            <person name="Castinel A."/>
            <person name="Donnadieu C."/>
            <person name="Desvignes T."/>
            <person name="Floi Bucao C."/>
            <person name="Jouanno E."/>
            <person name="Wen M."/>
            <person name="Mejri S."/>
            <person name="Dirks R."/>
            <person name="Jansen H."/>
            <person name="Henkel C."/>
            <person name="Chen W.J."/>
            <person name="Zahm M."/>
            <person name="Cabau C."/>
            <person name="Klopp C."/>
            <person name="Thompson A.W."/>
            <person name="Robinson-Rechavi M."/>
            <person name="Braasch I."/>
            <person name="Lecointre G."/>
            <person name="Bobe J."/>
            <person name="Postlethwait J.H."/>
            <person name="Berthelot C."/>
            <person name="Roest Crollius H."/>
            <person name="Guiguen Y."/>
        </authorList>
    </citation>
    <scope>NUCLEOTIDE SEQUENCE</scope>
    <source>
        <strain evidence="3">WJC10195</strain>
    </source>
</reference>
<dbReference type="Gene3D" id="2.30.42.10">
    <property type="match status" value="2"/>
</dbReference>
<dbReference type="Proteomes" id="UP001152622">
    <property type="component" value="Chromosome 20"/>
</dbReference>
<dbReference type="PANTHER" id="PTHR19964">
    <property type="entry name" value="MULTIPLE PDZ DOMAIN PROTEIN"/>
    <property type="match status" value="1"/>
</dbReference>
<proteinExistence type="predicted"/>
<feature type="non-terminal residue" evidence="3">
    <location>
        <position position="232"/>
    </location>
</feature>
<sequence length="232" mass="24706">RIAVGDELLEINGQILYGRSQQNASSIIDRAPSKVKIIFIRNTEALKQMAVGPGYADVQDSLTELDECAVISPSAVNVDMFRYVQHIDLPRDPGGFGINFSDEDTGNGVMIQSLSEHGTARRDGRIKPGDKILSLDNENVIGLPVGKAVGLLQRSRSRVQLTICADNSTPPSLSSSSSSSSISSSHPRPARGVSDGQTASAPVRPLLYEAPRGTESVTRLTCTSVTADPLTC</sequence>
<dbReference type="InterPro" id="IPR051342">
    <property type="entry name" value="PDZ_scaffold"/>
</dbReference>
<accession>A0A9Q1ECC7</accession>
<dbReference type="PROSITE" id="PS50106">
    <property type="entry name" value="PDZ"/>
    <property type="match status" value="2"/>
</dbReference>
<dbReference type="PANTHER" id="PTHR19964:SF92">
    <property type="entry name" value="PATJ HOMOLOG"/>
    <property type="match status" value="1"/>
</dbReference>
<evidence type="ECO:0000313" key="4">
    <source>
        <dbReference type="Proteomes" id="UP001152622"/>
    </source>
</evidence>
<evidence type="ECO:0000259" key="2">
    <source>
        <dbReference type="PROSITE" id="PS50106"/>
    </source>
</evidence>
<dbReference type="EMBL" id="JAINUF010000020">
    <property type="protein sequence ID" value="KAJ8336141.1"/>
    <property type="molecule type" value="Genomic_DNA"/>
</dbReference>
<feature type="non-terminal residue" evidence="3">
    <location>
        <position position="1"/>
    </location>
</feature>
<gene>
    <name evidence="3" type="ORF">SKAU_G00394840</name>
</gene>
<dbReference type="SUPFAM" id="SSF50156">
    <property type="entry name" value="PDZ domain-like"/>
    <property type="match status" value="2"/>
</dbReference>
<evidence type="ECO:0000256" key="1">
    <source>
        <dbReference type="SAM" id="MobiDB-lite"/>
    </source>
</evidence>
<organism evidence="3 4">
    <name type="scientific">Synaphobranchus kaupii</name>
    <name type="common">Kaup's arrowtooth eel</name>
    <dbReference type="NCBI Taxonomy" id="118154"/>
    <lineage>
        <taxon>Eukaryota</taxon>
        <taxon>Metazoa</taxon>
        <taxon>Chordata</taxon>
        <taxon>Craniata</taxon>
        <taxon>Vertebrata</taxon>
        <taxon>Euteleostomi</taxon>
        <taxon>Actinopterygii</taxon>
        <taxon>Neopterygii</taxon>
        <taxon>Teleostei</taxon>
        <taxon>Anguilliformes</taxon>
        <taxon>Synaphobranchidae</taxon>
        <taxon>Synaphobranchus</taxon>
    </lineage>
</organism>
<dbReference type="SMART" id="SM00228">
    <property type="entry name" value="PDZ"/>
    <property type="match status" value="1"/>
</dbReference>
<evidence type="ECO:0000313" key="3">
    <source>
        <dbReference type="EMBL" id="KAJ8336141.1"/>
    </source>
</evidence>
<feature type="compositionally biased region" description="Low complexity" evidence="1">
    <location>
        <begin position="172"/>
        <end position="185"/>
    </location>
</feature>